<keyword evidence="8" id="KW-0482">Metalloprotease</keyword>
<keyword evidence="6" id="KW-0732">Signal</keyword>
<evidence type="ECO:0000256" key="2">
    <source>
        <dbReference type="ARBA" id="ARBA00022723"/>
    </source>
</evidence>
<keyword evidence="2" id="KW-0479">Metal-binding</keyword>
<name>A0ABY5PMK2_9ACTN</name>
<organism evidence="8 9">
    <name type="scientific">Svornostia abyssi</name>
    <dbReference type="NCBI Taxonomy" id="2898438"/>
    <lineage>
        <taxon>Bacteria</taxon>
        <taxon>Bacillati</taxon>
        <taxon>Actinomycetota</taxon>
        <taxon>Thermoleophilia</taxon>
        <taxon>Solirubrobacterales</taxon>
        <taxon>Baekduiaceae</taxon>
        <taxon>Svornostia</taxon>
    </lineage>
</organism>
<dbReference type="RefSeq" id="WP_353866357.1">
    <property type="nucleotide sequence ID" value="NZ_CP088295.1"/>
</dbReference>
<dbReference type="InterPro" id="IPR024079">
    <property type="entry name" value="MetalloPept_cat_dom_sf"/>
</dbReference>
<gene>
    <name evidence="8" type="ORF">LRS13_10500</name>
</gene>
<dbReference type="Proteomes" id="UP001058860">
    <property type="component" value="Chromosome"/>
</dbReference>
<dbReference type="EC" id="3.4.24.-" evidence="8"/>
<feature type="chain" id="PRO_5046486655" evidence="6">
    <location>
        <begin position="23"/>
        <end position="209"/>
    </location>
</feature>
<dbReference type="GO" id="GO:0008237">
    <property type="term" value="F:metallopeptidase activity"/>
    <property type="evidence" value="ECO:0007669"/>
    <property type="project" value="UniProtKB-KW"/>
</dbReference>
<keyword evidence="4" id="KW-0862">Zinc</keyword>
<evidence type="ECO:0000256" key="6">
    <source>
        <dbReference type="SAM" id="SignalP"/>
    </source>
</evidence>
<keyword evidence="1" id="KW-0645">Protease</keyword>
<dbReference type="InterPro" id="IPR001818">
    <property type="entry name" value="Pept_M10_metallopeptidase"/>
</dbReference>
<feature type="compositionally biased region" description="Basic residues" evidence="5">
    <location>
        <begin position="185"/>
        <end position="194"/>
    </location>
</feature>
<evidence type="ECO:0000256" key="1">
    <source>
        <dbReference type="ARBA" id="ARBA00022670"/>
    </source>
</evidence>
<proteinExistence type="predicted"/>
<dbReference type="SUPFAM" id="SSF55486">
    <property type="entry name" value="Metalloproteases ('zincins'), catalytic domain"/>
    <property type="match status" value="1"/>
</dbReference>
<accession>A0ABY5PMK2</accession>
<keyword evidence="9" id="KW-1185">Reference proteome</keyword>
<feature type="signal peptide" evidence="6">
    <location>
        <begin position="1"/>
        <end position="22"/>
    </location>
</feature>
<dbReference type="Gene3D" id="3.40.390.10">
    <property type="entry name" value="Collagenase (Catalytic Domain)"/>
    <property type="match status" value="1"/>
</dbReference>
<feature type="domain" description="Peptidase M10 metallopeptidase" evidence="7">
    <location>
        <begin position="115"/>
        <end position="153"/>
    </location>
</feature>
<evidence type="ECO:0000259" key="7">
    <source>
        <dbReference type="Pfam" id="PF00413"/>
    </source>
</evidence>
<protein>
    <submittedName>
        <fullName evidence="8">Matrixin family metalloprotease</fullName>
        <ecNumber evidence="8">3.4.24.-</ecNumber>
    </submittedName>
</protein>
<sequence>MLRRLFILTCCVAASVPTTASAFVLDRNTGPFTNPPSGGLRASVPISGSAAGEPFVPELWKASVRYWGGVPESCAEGIEMKLSTEDSDADPADTETSAWVYDNELCAIYLNVHNTEWPITAETAYTWCAVITHEAGHMHGLSHSKNKHNLMYGGWIPDATPECNRFTIDGEIYLPKIDDPYYDKRGRRRTAAQRRAYERRKAARAQSRR</sequence>
<evidence type="ECO:0000313" key="8">
    <source>
        <dbReference type="EMBL" id="UUY05919.1"/>
    </source>
</evidence>
<evidence type="ECO:0000256" key="3">
    <source>
        <dbReference type="ARBA" id="ARBA00022801"/>
    </source>
</evidence>
<keyword evidence="3 8" id="KW-0378">Hydrolase</keyword>
<reference evidence="9" key="1">
    <citation type="submission" date="2021-11" db="EMBL/GenBank/DDBJ databases">
        <title>Cultivation dependent microbiological survey of springs from the worlds oldest radium mine currently devoted to the extraction of radon-saturated water.</title>
        <authorList>
            <person name="Kapinusova G."/>
            <person name="Smrhova T."/>
            <person name="Strejcek M."/>
            <person name="Suman J."/>
            <person name="Jani K."/>
            <person name="Pajer P."/>
            <person name="Uhlik O."/>
        </authorList>
    </citation>
    <scope>NUCLEOTIDE SEQUENCE [LARGE SCALE GENOMIC DNA]</scope>
    <source>
        <strain evidence="9">J379</strain>
    </source>
</reference>
<evidence type="ECO:0000313" key="9">
    <source>
        <dbReference type="Proteomes" id="UP001058860"/>
    </source>
</evidence>
<feature type="region of interest" description="Disordered" evidence="5">
    <location>
        <begin position="184"/>
        <end position="209"/>
    </location>
</feature>
<evidence type="ECO:0000256" key="5">
    <source>
        <dbReference type="SAM" id="MobiDB-lite"/>
    </source>
</evidence>
<dbReference type="EMBL" id="CP088295">
    <property type="protein sequence ID" value="UUY05919.1"/>
    <property type="molecule type" value="Genomic_DNA"/>
</dbReference>
<dbReference type="Pfam" id="PF00413">
    <property type="entry name" value="Peptidase_M10"/>
    <property type="match status" value="1"/>
</dbReference>
<evidence type="ECO:0000256" key="4">
    <source>
        <dbReference type="ARBA" id="ARBA00022833"/>
    </source>
</evidence>